<feature type="domain" description="Carbohydrate kinase FGGY N-terminal" evidence="11">
    <location>
        <begin position="21"/>
        <end position="267"/>
    </location>
</feature>
<dbReference type="GO" id="GO:0005829">
    <property type="term" value="C:cytosol"/>
    <property type="evidence" value="ECO:0007669"/>
    <property type="project" value="TreeGrafter"/>
</dbReference>
<evidence type="ECO:0000256" key="9">
    <source>
        <dbReference type="ARBA" id="ARBA00054633"/>
    </source>
</evidence>
<comment type="caution">
    <text evidence="10">Lacks conserved residue(s) required for the propagation of feature annotation.</text>
</comment>
<feature type="binding site" evidence="10">
    <location>
        <position position="260"/>
    </location>
    <ligand>
        <name>sn-glycerol 3-phosphate</name>
        <dbReference type="ChEBI" id="CHEBI:57597"/>
    </ligand>
</feature>
<dbReference type="FunFam" id="3.30.420.40:FF:000007">
    <property type="entry name" value="Glycerol kinase"/>
    <property type="match status" value="1"/>
</dbReference>
<dbReference type="Gene3D" id="3.30.420.40">
    <property type="match status" value="2"/>
</dbReference>
<dbReference type="InterPro" id="IPR018484">
    <property type="entry name" value="FGGY_N"/>
</dbReference>
<evidence type="ECO:0000256" key="5">
    <source>
        <dbReference type="ARBA" id="ARBA00022777"/>
    </source>
</evidence>
<dbReference type="EC" id="2.7.1.30" evidence="10"/>
<dbReference type="PIRSF" id="PIRSF000538">
    <property type="entry name" value="GlpK"/>
    <property type="match status" value="1"/>
</dbReference>
<dbReference type="InterPro" id="IPR005999">
    <property type="entry name" value="Glycerol_kin"/>
</dbReference>
<dbReference type="InterPro" id="IPR018485">
    <property type="entry name" value="FGGY_C"/>
</dbReference>
<comment type="catalytic activity">
    <reaction evidence="8 10">
        <text>glycerol + ATP = sn-glycerol 3-phosphate + ADP + H(+)</text>
        <dbReference type="Rhea" id="RHEA:21644"/>
        <dbReference type="ChEBI" id="CHEBI:15378"/>
        <dbReference type="ChEBI" id="CHEBI:17754"/>
        <dbReference type="ChEBI" id="CHEBI:30616"/>
        <dbReference type="ChEBI" id="CHEBI:57597"/>
        <dbReference type="ChEBI" id="CHEBI:456216"/>
        <dbReference type="EC" id="2.7.1.30"/>
    </reaction>
</comment>
<feature type="binding site" evidence="10">
    <location>
        <position position="100"/>
    </location>
    <ligand>
        <name>glycerol</name>
        <dbReference type="ChEBI" id="CHEBI:17754"/>
    </ligand>
</feature>
<dbReference type="CDD" id="cd07786">
    <property type="entry name" value="FGGY_EcGK_like"/>
    <property type="match status" value="1"/>
</dbReference>
<comment type="function">
    <text evidence="9 10">Key enzyme in the regulation of glycerol uptake and metabolism. Catalyzes the phosphorylation of glycerol to yield sn-glycerol 3-phosphate.</text>
</comment>
<proteinExistence type="inferred from homology"/>
<evidence type="ECO:0000256" key="10">
    <source>
        <dbReference type="HAMAP-Rule" id="MF_00186"/>
    </source>
</evidence>
<feature type="binding site" evidence="10">
    <location>
        <position position="151"/>
    </location>
    <ligand>
        <name>glycerol</name>
        <dbReference type="ChEBI" id="CHEBI:17754"/>
    </ligand>
</feature>
<feature type="domain" description="Carbohydrate kinase FGGY C-terminal" evidence="12">
    <location>
        <begin position="278"/>
        <end position="465"/>
    </location>
</feature>
<name>A0A174C5E5_9ACTN</name>
<evidence type="ECO:0000313" key="13">
    <source>
        <dbReference type="EMBL" id="CUO06926.1"/>
    </source>
</evidence>
<comment type="similarity">
    <text evidence="2 10">Belongs to the FGGY kinase family.</text>
</comment>
<evidence type="ECO:0000256" key="7">
    <source>
        <dbReference type="ARBA" id="ARBA00022840"/>
    </source>
</evidence>
<evidence type="ECO:0000256" key="8">
    <source>
        <dbReference type="ARBA" id="ARBA00052101"/>
    </source>
</evidence>
<feature type="binding site" evidence="10">
    <location>
        <position position="29"/>
    </location>
    <ligand>
        <name>ATP</name>
        <dbReference type="ChEBI" id="CHEBI:30616"/>
    </ligand>
</feature>
<evidence type="ECO:0000259" key="11">
    <source>
        <dbReference type="Pfam" id="PF00370"/>
    </source>
</evidence>
<evidence type="ECO:0000256" key="4">
    <source>
        <dbReference type="ARBA" id="ARBA00022741"/>
    </source>
</evidence>
<feature type="binding site" evidence="10">
    <location>
        <position position="29"/>
    </location>
    <ligand>
        <name>sn-glycerol 3-phosphate</name>
        <dbReference type="ChEBI" id="CHEBI:57597"/>
    </ligand>
</feature>
<feature type="binding site" evidence="10">
    <location>
        <position position="261"/>
    </location>
    <ligand>
        <name>glycerol</name>
        <dbReference type="ChEBI" id="CHEBI:17754"/>
    </ligand>
</feature>
<feature type="binding site" evidence="10">
    <location>
        <position position="100"/>
    </location>
    <ligand>
        <name>sn-glycerol 3-phosphate</name>
        <dbReference type="ChEBI" id="CHEBI:57597"/>
    </ligand>
</feature>
<dbReference type="InterPro" id="IPR018483">
    <property type="entry name" value="Carb_kinase_FGGY_CS"/>
</dbReference>
<dbReference type="NCBIfam" id="TIGR01311">
    <property type="entry name" value="glycerol_kin"/>
    <property type="match status" value="1"/>
</dbReference>
<keyword evidence="7 10" id="KW-0067">ATP-binding</keyword>
<evidence type="ECO:0000313" key="14">
    <source>
        <dbReference type="Proteomes" id="UP000095468"/>
    </source>
</evidence>
<gene>
    <name evidence="10 13" type="primary">glpK</name>
    <name evidence="13" type="ORF">ERS852381_01024</name>
</gene>
<keyword evidence="6 10" id="KW-0319">Glycerol metabolism</keyword>
<dbReference type="Pfam" id="PF00370">
    <property type="entry name" value="FGGY_N"/>
    <property type="match status" value="1"/>
</dbReference>
<keyword evidence="4 10" id="KW-0547">Nucleotide-binding</keyword>
<dbReference type="EMBL" id="CYYP01000007">
    <property type="protein sequence ID" value="CUO06926.1"/>
    <property type="molecule type" value="Genomic_DNA"/>
</dbReference>
<accession>A0A174C5E5</accession>
<dbReference type="GO" id="GO:0005524">
    <property type="term" value="F:ATP binding"/>
    <property type="evidence" value="ECO:0007669"/>
    <property type="project" value="UniProtKB-UniRule"/>
</dbReference>
<dbReference type="NCBIfam" id="NF000756">
    <property type="entry name" value="PRK00047.1"/>
    <property type="match status" value="1"/>
</dbReference>
<sequence length="513" mass="55785">MSLNLGSLGMEDASFNFGGSYIMALDCGTTSVLATIVDEYGCIVAQARRSVKTSFPRPGWVEQDPMAVLASQIAVMMEVQFKSGIHSDRIAAIGISNQRETTVVWDRVSGQPIYNAIVWQCRRTAPAIDALVEQGYEELVRSRTGLTLDPYFSASKVQWILDNVDGARESAAAGDLMFGTIDTWLIYNLTGGQVFATDYTNASRTALFNIHTLDWDDDLLALFDVPRSMMPEVRWSSGDYGRVASDIMTNMPPIMGVAGDQQASLYGHCCFRPGQTKNTYGTGCFMLMNTGDEIVESKNGLVSTIGIAADGKISYALEGSIFAAGSTMNWLRNNMGIISSVSESAQLAASISDNEGCYFVPAFAGLGAPWWDPHARGIVCGLTGASSRATIVRAACESMAYQSYDVLRAMEQDVGLSIERLSVDGGASRNEFIMQFQADLLDIPVLQCETVETTAIGAAYLAGLAVGYWEDLEELEQNAQIVRTFLPHMSAERREQNLAGWRDAVRRSLSTAQ</sequence>
<dbReference type="UniPathway" id="UPA00618">
    <property type="reaction ID" value="UER00672"/>
</dbReference>
<dbReference type="Proteomes" id="UP000095468">
    <property type="component" value="Unassembled WGS sequence"/>
</dbReference>
<feature type="binding site" evidence="10">
    <location>
        <position position="325"/>
    </location>
    <ligand>
        <name>ADP</name>
        <dbReference type="ChEBI" id="CHEBI:456216"/>
    </ligand>
</feature>
<organism evidence="13 14">
    <name type="scientific">Collinsella aerofaciens</name>
    <dbReference type="NCBI Taxonomy" id="74426"/>
    <lineage>
        <taxon>Bacteria</taxon>
        <taxon>Bacillati</taxon>
        <taxon>Actinomycetota</taxon>
        <taxon>Coriobacteriia</taxon>
        <taxon>Coriobacteriales</taxon>
        <taxon>Coriobacteriaceae</taxon>
        <taxon>Collinsella</taxon>
    </lineage>
</organism>
<dbReference type="PANTHER" id="PTHR10196:SF69">
    <property type="entry name" value="GLYCEROL KINASE"/>
    <property type="match status" value="1"/>
</dbReference>
<feature type="binding site" evidence="10">
    <location>
        <position position="29"/>
    </location>
    <ligand>
        <name>ADP</name>
        <dbReference type="ChEBI" id="CHEBI:456216"/>
    </ligand>
</feature>
<dbReference type="Pfam" id="PF02782">
    <property type="entry name" value="FGGY_C"/>
    <property type="match status" value="1"/>
</dbReference>
<comment type="activity regulation">
    <text evidence="10">Inhibited by fructose 1,6-bisphosphate (FBP).</text>
</comment>
<dbReference type="GO" id="GO:0004370">
    <property type="term" value="F:glycerol kinase activity"/>
    <property type="evidence" value="ECO:0007669"/>
    <property type="project" value="UniProtKB-UniRule"/>
</dbReference>
<feature type="binding site" evidence="10">
    <location>
        <position position="430"/>
    </location>
    <ligand>
        <name>ADP</name>
        <dbReference type="ChEBI" id="CHEBI:456216"/>
    </ligand>
</feature>
<feature type="binding site" evidence="10">
    <location>
        <position position="260"/>
    </location>
    <ligand>
        <name>glycerol</name>
        <dbReference type="ChEBI" id="CHEBI:17754"/>
    </ligand>
</feature>
<protein>
    <recommendedName>
        <fullName evidence="10">Glycerol kinase</fullName>
        <ecNumber evidence="10">2.7.1.30</ecNumber>
    </recommendedName>
    <alternativeName>
        <fullName evidence="10">ATP:glycerol 3-phosphotransferase</fullName>
    </alternativeName>
    <alternativeName>
        <fullName evidence="10">Glycerokinase</fullName>
        <shortName evidence="10">GK</shortName>
    </alternativeName>
</protein>
<feature type="binding site" evidence="10">
    <location>
        <position position="31"/>
    </location>
    <ligand>
        <name>ATP</name>
        <dbReference type="ChEBI" id="CHEBI:30616"/>
    </ligand>
</feature>
<feature type="binding site" evidence="10">
    <location>
        <position position="426"/>
    </location>
    <ligand>
        <name>ATP</name>
        <dbReference type="ChEBI" id="CHEBI:30616"/>
    </ligand>
</feature>
<reference evidence="13 14" key="1">
    <citation type="submission" date="2015-09" db="EMBL/GenBank/DDBJ databases">
        <authorList>
            <consortium name="Pathogen Informatics"/>
        </authorList>
    </citation>
    <scope>NUCLEOTIDE SEQUENCE [LARGE SCALE GENOMIC DNA]</scope>
    <source>
        <strain evidence="13 14">2789STDY5608823</strain>
    </source>
</reference>
<evidence type="ECO:0000259" key="12">
    <source>
        <dbReference type="Pfam" id="PF02782"/>
    </source>
</evidence>
<evidence type="ECO:0000256" key="2">
    <source>
        <dbReference type="ARBA" id="ARBA00009156"/>
    </source>
</evidence>
<feature type="binding site" evidence="10">
    <location>
        <position position="426"/>
    </location>
    <ligand>
        <name>ADP</name>
        <dbReference type="ChEBI" id="CHEBI:456216"/>
    </ligand>
</feature>
<dbReference type="InterPro" id="IPR043129">
    <property type="entry name" value="ATPase_NBD"/>
</dbReference>
<dbReference type="HAMAP" id="MF_00186">
    <property type="entry name" value="Glycerol_kin"/>
    <property type="match status" value="1"/>
</dbReference>
<dbReference type="RefSeq" id="WP_055286328.1">
    <property type="nucleotide sequence ID" value="NZ_CYYP01000007.1"/>
</dbReference>
<keyword evidence="5 10" id="KW-0418">Kinase</keyword>
<dbReference type="GO" id="GO:0006072">
    <property type="term" value="P:glycerol-3-phosphate metabolic process"/>
    <property type="evidence" value="ECO:0007669"/>
    <property type="project" value="InterPro"/>
</dbReference>
<evidence type="ECO:0000256" key="1">
    <source>
        <dbReference type="ARBA" id="ARBA00005190"/>
    </source>
</evidence>
<dbReference type="AlphaFoldDB" id="A0A174C5E5"/>
<dbReference type="GO" id="GO:0019563">
    <property type="term" value="P:glycerol catabolic process"/>
    <property type="evidence" value="ECO:0007669"/>
    <property type="project" value="UniProtKB-UniRule"/>
</dbReference>
<dbReference type="PANTHER" id="PTHR10196">
    <property type="entry name" value="SUGAR KINASE"/>
    <property type="match status" value="1"/>
</dbReference>
<keyword evidence="3 10" id="KW-0808">Transferase</keyword>
<feature type="binding site" evidence="10">
    <location>
        <position position="282"/>
    </location>
    <ligand>
        <name>ADP</name>
        <dbReference type="ChEBI" id="CHEBI:456216"/>
    </ligand>
</feature>
<feature type="binding site" evidence="10">
    <location>
        <position position="151"/>
    </location>
    <ligand>
        <name>sn-glycerol 3-phosphate</name>
        <dbReference type="ChEBI" id="CHEBI:57597"/>
    </ligand>
</feature>
<feature type="binding site" evidence="10">
    <location>
        <position position="99"/>
    </location>
    <ligand>
        <name>glycerol</name>
        <dbReference type="ChEBI" id="CHEBI:17754"/>
    </ligand>
</feature>
<dbReference type="PROSITE" id="PS00933">
    <property type="entry name" value="FGGY_KINASES_1"/>
    <property type="match status" value="1"/>
</dbReference>
<evidence type="ECO:0000256" key="3">
    <source>
        <dbReference type="ARBA" id="ARBA00022679"/>
    </source>
</evidence>
<dbReference type="InterPro" id="IPR000577">
    <property type="entry name" value="Carb_kinase_FGGY"/>
</dbReference>
<dbReference type="SUPFAM" id="SSF53067">
    <property type="entry name" value="Actin-like ATPase domain"/>
    <property type="match status" value="2"/>
</dbReference>
<feature type="binding site" evidence="10">
    <location>
        <position position="282"/>
    </location>
    <ligand>
        <name>ATP</name>
        <dbReference type="ChEBI" id="CHEBI:30616"/>
    </ligand>
</feature>
<dbReference type="FunFam" id="3.30.420.40:FF:000008">
    <property type="entry name" value="Glycerol kinase"/>
    <property type="match status" value="1"/>
</dbReference>
<feature type="binding site" evidence="10">
    <location>
        <position position="325"/>
    </location>
    <ligand>
        <name>ATP</name>
        <dbReference type="ChEBI" id="CHEBI:30616"/>
    </ligand>
</feature>
<feature type="binding site" evidence="10">
    <location>
        <position position="99"/>
    </location>
    <ligand>
        <name>sn-glycerol 3-phosphate</name>
        <dbReference type="ChEBI" id="CHEBI:57597"/>
    </ligand>
</feature>
<feature type="binding site" evidence="10">
    <location>
        <position position="30"/>
    </location>
    <ligand>
        <name>ATP</name>
        <dbReference type="ChEBI" id="CHEBI:30616"/>
    </ligand>
</feature>
<evidence type="ECO:0000256" key="6">
    <source>
        <dbReference type="ARBA" id="ARBA00022798"/>
    </source>
</evidence>
<comment type="pathway">
    <text evidence="1 10">Polyol metabolism; glycerol degradation via glycerol kinase pathway; sn-glycerol 3-phosphate from glycerol: step 1/1.</text>
</comment>